<keyword evidence="4 10" id="KW-0378">Hydrolase</keyword>
<dbReference type="Pfam" id="PF00144">
    <property type="entry name" value="Beta-lactamase"/>
    <property type="match status" value="1"/>
</dbReference>
<feature type="domain" description="Beta-lactamase-related" evidence="7">
    <location>
        <begin position="632"/>
        <end position="981"/>
    </location>
</feature>
<dbReference type="AlphaFoldDB" id="A0A2P8GNS0"/>
<dbReference type="OrthoDB" id="9805821at2"/>
<dbReference type="Gene3D" id="3.40.710.10">
    <property type="entry name" value="DD-peptidase/beta-lactamase superfamily"/>
    <property type="match status" value="1"/>
</dbReference>
<dbReference type="InterPro" id="IPR001764">
    <property type="entry name" value="Glyco_hydro_3_N"/>
</dbReference>
<evidence type="ECO:0000259" key="7">
    <source>
        <dbReference type="Pfam" id="PF00144"/>
    </source>
</evidence>
<evidence type="ECO:0000256" key="5">
    <source>
        <dbReference type="ARBA" id="ARBA00023295"/>
    </source>
</evidence>
<dbReference type="InterPro" id="IPR036881">
    <property type="entry name" value="Glyco_hydro_3_C_sf"/>
</dbReference>
<proteinExistence type="inferred from homology"/>
<evidence type="ECO:0000313" key="10">
    <source>
        <dbReference type="EMBL" id="PSL35629.1"/>
    </source>
</evidence>
<evidence type="ECO:0000256" key="4">
    <source>
        <dbReference type="ARBA" id="ARBA00022801"/>
    </source>
</evidence>
<dbReference type="SUPFAM" id="SSF56601">
    <property type="entry name" value="beta-lactamase/transpeptidase-like"/>
    <property type="match status" value="1"/>
</dbReference>
<comment type="similarity">
    <text evidence="2">Belongs to the glycosyl hydrolase 3 family.</text>
</comment>
<evidence type="ECO:0000259" key="8">
    <source>
        <dbReference type="Pfam" id="PF00933"/>
    </source>
</evidence>
<protein>
    <recommendedName>
        <fullName evidence="3">beta-N-acetylhexosaminidase</fullName>
        <ecNumber evidence="3">3.2.1.52</ecNumber>
    </recommendedName>
</protein>
<dbReference type="PANTHER" id="PTHR30480">
    <property type="entry name" value="BETA-HEXOSAMINIDASE-RELATED"/>
    <property type="match status" value="1"/>
</dbReference>
<keyword evidence="5" id="KW-0326">Glycosidase</keyword>
<dbReference type="Proteomes" id="UP000240978">
    <property type="component" value="Unassembled WGS sequence"/>
</dbReference>
<feature type="domain" description="Glycoside hydrolase family 3 C-terminal" evidence="9">
    <location>
        <begin position="421"/>
        <end position="579"/>
    </location>
</feature>
<dbReference type="Gene3D" id="3.40.50.1700">
    <property type="entry name" value="Glycoside hydrolase family 3 C-terminal domain"/>
    <property type="match status" value="1"/>
</dbReference>
<dbReference type="EMBL" id="PYGK01000001">
    <property type="protein sequence ID" value="PSL35629.1"/>
    <property type="molecule type" value="Genomic_DNA"/>
</dbReference>
<feature type="region of interest" description="Disordered" evidence="6">
    <location>
        <begin position="19"/>
        <end position="44"/>
    </location>
</feature>
<evidence type="ECO:0000256" key="6">
    <source>
        <dbReference type="SAM" id="MobiDB-lite"/>
    </source>
</evidence>
<comment type="caution">
    <text evidence="10">The sequence shown here is derived from an EMBL/GenBank/DDBJ whole genome shotgun (WGS) entry which is preliminary data.</text>
</comment>
<keyword evidence="11" id="KW-1185">Reference proteome</keyword>
<comment type="catalytic activity">
    <reaction evidence="1">
        <text>Hydrolysis of terminal non-reducing N-acetyl-D-hexosamine residues in N-acetyl-beta-D-hexosaminides.</text>
        <dbReference type="EC" id="3.2.1.52"/>
    </reaction>
</comment>
<dbReference type="GO" id="GO:0009254">
    <property type="term" value="P:peptidoglycan turnover"/>
    <property type="evidence" value="ECO:0007669"/>
    <property type="project" value="TreeGrafter"/>
</dbReference>
<dbReference type="PANTHER" id="PTHR30480:SF13">
    <property type="entry name" value="BETA-HEXOSAMINIDASE"/>
    <property type="match status" value="1"/>
</dbReference>
<dbReference type="Pfam" id="PF01915">
    <property type="entry name" value="Glyco_hydro_3_C"/>
    <property type="match status" value="1"/>
</dbReference>
<accession>A0A2P8GNS0</accession>
<feature type="domain" description="Glycoside hydrolase family 3 N-terminal" evidence="8">
    <location>
        <begin position="69"/>
        <end position="382"/>
    </location>
</feature>
<dbReference type="SUPFAM" id="SSF52279">
    <property type="entry name" value="Beta-D-glucan exohydrolase, C-terminal domain"/>
    <property type="match status" value="1"/>
</dbReference>
<dbReference type="Gene3D" id="3.20.20.300">
    <property type="entry name" value="Glycoside hydrolase, family 3, N-terminal domain"/>
    <property type="match status" value="1"/>
</dbReference>
<dbReference type="InterPro" id="IPR001466">
    <property type="entry name" value="Beta-lactam-related"/>
</dbReference>
<evidence type="ECO:0000259" key="9">
    <source>
        <dbReference type="Pfam" id="PF01915"/>
    </source>
</evidence>
<name>A0A2P8GNS0_9BACT</name>
<sequence>MMKQLMILGLSSLCMIGGGMPRRMPGKEPGPGTPKQVLKDTKSSKPVKVKQDDGAAHWVDSVFESLNDDERIAQLIMIRAHSNLGADHVRKVTQDIQDNKVGGLIFFQGGPVRQANLTNYYQSISKTPLMIAIDGEWGLGMRLDSVTPLPRQLMLGAMQDSSLAYRYGQVLAMQCKRLGIHVDYAPDMDVNNNPNNPVINDRSFGQDKFQVARMGVQVIKGLQDQNVMAVVKHFPGHGDTDVDSHLDMPVIRKSRQQLDSLELYPFRKAIEAGVQSVMMAHLYIPALDSTPNTPTSISHKAITDFLKGELGYKGIVITDALEMKGIAKFYTGGEEAAQSLLAGNDMMMLPSTASGSVDAIKRAIRRGQISKEEVYERVKKVLLAKYKLGLNKPQVIDVNNLTSDLNAATDSLTRNIAQHAITLLKNDNNLIPFNQLTPGKVAVIAVGADVNNAFLQTVKAIRPDVNSFIFTARQAETQVPQVVERLKRDYQAVIISLHNYGRRPANNFGISSAERLLIQQLQQEMPSATVVFGNPYAIQYFCDAPTIIAAYEDDEITQRTAAAILFGQQVAKGKLPVTVCPNFPYGTGIIQAQTPPAPVVKAELQHVKPETVGMSSQVLQKIDVLANQMIVKGAAPGCEILAMKDGKIVYDKTFGYFDYSKREPVTTSALYDLASVTKICATTISVMRLYDEGKINLDGKLGDYLPWVKGSNKEGLRIRDILLHQAGLVAFIPFYKDVIDAKGVPDTTLFHAYADSTFSVRVAEHMYMRSDYVDTMYRRILDSPLKPQQGYVYSDNDFIFLGEIVEQLTGKKLNRYVRETFYEPLGMANTGFRPRERFQLSQLAPTENEPVFRRQWIRGDVHDPGAAMFGGVAGHAGLFSTAEDLGILMQMLLNGGKYDGKEYIKSETLQLFTAYNSNMSRRGLGFDKPEKDNGKHGEAYPCKSASPLTFGHTGFTGTCIWVDPQSQLVFIFLSNRVCPAGGDNKKLITQHVRENMMEVLYEAMEGKK</sequence>
<dbReference type="InterPro" id="IPR012338">
    <property type="entry name" value="Beta-lactam/transpept-like"/>
</dbReference>
<gene>
    <name evidence="10" type="ORF">CLV42_101391</name>
</gene>
<evidence type="ECO:0000256" key="1">
    <source>
        <dbReference type="ARBA" id="ARBA00001231"/>
    </source>
</evidence>
<dbReference type="GO" id="GO:0005975">
    <property type="term" value="P:carbohydrate metabolic process"/>
    <property type="evidence" value="ECO:0007669"/>
    <property type="project" value="InterPro"/>
</dbReference>
<dbReference type="InterPro" id="IPR002772">
    <property type="entry name" value="Glyco_hydro_3_C"/>
</dbReference>
<dbReference type="InterPro" id="IPR050226">
    <property type="entry name" value="NagZ_Beta-hexosaminidase"/>
</dbReference>
<evidence type="ECO:0000256" key="3">
    <source>
        <dbReference type="ARBA" id="ARBA00012663"/>
    </source>
</evidence>
<dbReference type="InterPro" id="IPR017853">
    <property type="entry name" value="GH"/>
</dbReference>
<dbReference type="EC" id="3.2.1.52" evidence="3"/>
<organism evidence="10 11">
    <name type="scientific">Chitinophaga ginsengisoli</name>
    <dbReference type="NCBI Taxonomy" id="363837"/>
    <lineage>
        <taxon>Bacteria</taxon>
        <taxon>Pseudomonadati</taxon>
        <taxon>Bacteroidota</taxon>
        <taxon>Chitinophagia</taxon>
        <taxon>Chitinophagales</taxon>
        <taxon>Chitinophagaceae</taxon>
        <taxon>Chitinophaga</taxon>
    </lineage>
</organism>
<dbReference type="InterPro" id="IPR036962">
    <property type="entry name" value="Glyco_hydro_3_N_sf"/>
</dbReference>
<evidence type="ECO:0000256" key="2">
    <source>
        <dbReference type="ARBA" id="ARBA00005336"/>
    </source>
</evidence>
<evidence type="ECO:0000313" key="11">
    <source>
        <dbReference type="Proteomes" id="UP000240978"/>
    </source>
</evidence>
<dbReference type="Pfam" id="PF00933">
    <property type="entry name" value="Glyco_hydro_3"/>
    <property type="match status" value="1"/>
</dbReference>
<reference evidence="10 11" key="1">
    <citation type="submission" date="2018-03" db="EMBL/GenBank/DDBJ databases">
        <title>Genomic Encyclopedia of Archaeal and Bacterial Type Strains, Phase II (KMG-II): from individual species to whole genera.</title>
        <authorList>
            <person name="Goeker M."/>
        </authorList>
    </citation>
    <scope>NUCLEOTIDE SEQUENCE [LARGE SCALE GENOMIC DNA]</scope>
    <source>
        <strain evidence="10 11">DSM 18107</strain>
    </source>
</reference>
<dbReference type="GO" id="GO:0004563">
    <property type="term" value="F:beta-N-acetylhexosaminidase activity"/>
    <property type="evidence" value="ECO:0007669"/>
    <property type="project" value="UniProtKB-EC"/>
</dbReference>
<dbReference type="SUPFAM" id="SSF51445">
    <property type="entry name" value="(Trans)glycosidases"/>
    <property type="match status" value="1"/>
</dbReference>